<organism evidence="1">
    <name type="scientific">Rhizophora mucronata</name>
    <name type="common">Asiatic mangrove</name>
    <dbReference type="NCBI Taxonomy" id="61149"/>
    <lineage>
        <taxon>Eukaryota</taxon>
        <taxon>Viridiplantae</taxon>
        <taxon>Streptophyta</taxon>
        <taxon>Embryophyta</taxon>
        <taxon>Tracheophyta</taxon>
        <taxon>Spermatophyta</taxon>
        <taxon>Magnoliopsida</taxon>
        <taxon>eudicotyledons</taxon>
        <taxon>Gunneridae</taxon>
        <taxon>Pentapetalae</taxon>
        <taxon>rosids</taxon>
        <taxon>fabids</taxon>
        <taxon>Malpighiales</taxon>
        <taxon>Rhizophoraceae</taxon>
        <taxon>Rhizophora</taxon>
    </lineage>
</organism>
<evidence type="ECO:0000313" key="1">
    <source>
        <dbReference type="EMBL" id="MBX64311.1"/>
    </source>
</evidence>
<reference evidence="1" key="1">
    <citation type="submission" date="2018-02" db="EMBL/GenBank/DDBJ databases">
        <title>Rhizophora mucronata_Transcriptome.</title>
        <authorList>
            <person name="Meera S.P."/>
            <person name="Sreeshan A."/>
            <person name="Augustine A."/>
        </authorList>
    </citation>
    <scope>NUCLEOTIDE SEQUENCE</scope>
    <source>
        <tissue evidence="1">Leaf</tissue>
    </source>
</reference>
<accession>A0A2P2QBE4</accession>
<protein>
    <submittedName>
        <fullName evidence="1">Uncharacterized protein</fullName>
    </submittedName>
</protein>
<name>A0A2P2QBE4_RHIMU</name>
<dbReference type="AlphaFoldDB" id="A0A2P2QBE4"/>
<sequence length="52" mass="5660">MMRNSFQTHPGIASKILNCCGSLHEMWNVLKGLKPGTVHLTHIISCSPLSLG</sequence>
<dbReference type="EMBL" id="GGEC01083827">
    <property type="protein sequence ID" value="MBX64311.1"/>
    <property type="molecule type" value="Transcribed_RNA"/>
</dbReference>
<proteinExistence type="predicted"/>